<dbReference type="InterPro" id="IPR022100">
    <property type="entry name" value="WDHD1/CFT4_beta-prop_2nd"/>
</dbReference>
<proteinExistence type="predicted"/>
<keyword evidence="3" id="KW-0804">Transcription</keyword>
<name>A0A9W5WTN8_BABOV</name>
<feature type="compositionally biased region" description="Acidic residues" evidence="1">
    <location>
        <begin position="361"/>
        <end position="383"/>
    </location>
</feature>
<organism evidence="3 4">
    <name type="scientific">Babesia ovis</name>
    <dbReference type="NCBI Taxonomy" id="5869"/>
    <lineage>
        <taxon>Eukaryota</taxon>
        <taxon>Sar</taxon>
        <taxon>Alveolata</taxon>
        <taxon>Apicomplexa</taxon>
        <taxon>Aconoidasida</taxon>
        <taxon>Piroplasmida</taxon>
        <taxon>Babesiidae</taxon>
        <taxon>Babesia</taxon>
    </lineage>
</organism>
<dbReference type="GO" id="GO:0006261">
    <property type="term" value="P:DNA-templated DNA replication"/>
    <property type="evidence" value="ECO:0007669"/>
    <property type="project" value="TreeGrafter"/>
</dbReference>
<dbReference type="GO" id="GO:0006281">
    <property type="term" value="P:DNA repair"/>
    <property type="evidence" value="ECO:0007669"/>
    <property type="project" value="TreeGrafter"/>
</dbReference>
<dbReference type="Pfam" id="PF12341">
    <property type="entry name" value="Mcl1_mid"/>
    <property type="match status" value="1"/>
</dbReference>
<dbReference type="OrthoDB" id="364386at2759"/>
<keyword evidence="3" id="KW-0240">DNA-directed RNA polymerase</keyword>
<evidence type="ECO:0000259" key="2">
    <source>
        <dbReference type="Pfam" id="PF12341"/>
    </source>
</evidence>
<reference evidence="3" key="1">
    <citation type="submission" date="2019-12" db="EMBL/GenBank/DDBJ databases">
        <title>Genome sequence of Babesia ovis.</title>
        <authorList>
            <person name="Yamagishi J."/>
            <person name="Sevinc F."/>
            <person name="Xuan X."/>
        </authorList>
    </citation>
    <scope>NUCLEOTIDE SEQUENCE</scope>
    <source>
        <strain evidence="3">Selcuk</strain>
    </source>
</reference>
<dbReference type="GO" id="GO:0000278">
    <property type="term" value="P:mitotic cell cycle"/>
    <property type="evidence" value="ECO:0007669"/>
    <property type="project" value="TreeGrafter"/>
</dbReference>
<sequence length="1002" mass="111316">MSQAVDTAKGVPPLGVHRRCVTLARGLEVCCLQSLHRKATIDAEAWKVCINPELEKKIESSRITAVSVCDPPSALGKYRFIVVLGYDNGVISLAGVDSNDVFHVISHNDKNTVRVSYVELHLETSADDLAALHTFVLLEGGTILRFAWDKLDQTNIECGEGITGIRTSIAHSLIVQYSADRMTLKALDTDSTIKSFEKIGSDTWGEGAVCFHPLKRLVAFGGDSAVRYTAGPRWETYEFGRGVVHTEAISCLEFIMLGDMVALLTASRDKIVIWDFDSQSVLYSRPGCPFRLCTMTDLGEMEVSLAVIGDLNGKEPWQIVRLSLPADDRMVEIGAKRPSDSSSQVKTGSNANKRLRRMIDIEADDAGDKDEEEEDGLFDGVDVEPEKWETPRSESGDDRNRDLYDMLNNEANLTMIDDLERLKRRVAQLERRSEDRYPLTPGACPPPEDESSQWLLYWDDAGQVTKHGSGETITIHVHIFSGPNAGYIQRHDRHNCHTAALSSRALVTGSDIVIAGTTHGLITFNNLATNELWERRLKNDSVAAVAVSDDFVAALGHGVLYLFSAAGSVLGIYQLKGEPVGLAAKGNLLAVITECSSHSRSSVVYSTRLLWVNGLRGLARNSLARVVDLYDDLLVLPSGRQITWLSISDQLNLWVCDSSGQLLSLLPAMASFHKLGGVSLEWVPSLHLADLVSDTVTEEPRNHSKIFPLYVNEQKLCYVRLKDGERYPHSHAPVNFLGYTLRKAPLRIECASGAYMPFSQFHSVMTRDPKLKEVSASGIVEDVAAMPWQQYDEMRHSLTLQGAQLELLMQLQQAYGFWFRDAERVTQKAATSMGNVELVHDKWLLRMLRKVKGQRQDGNVLFDVLRMIRFQRCLDTAADILSDQMDNRQRKVLQDASMLLAGVPANNHFAVQDPQGTEAQRPARTIDSELHSGPGVNEVSVIRRTHKSDVAPPKIEAVSVPPSSSKNDVTENKEERQRPHGFVAVDTNEKDTDNWMEQVFKS</sequence>
<dbReference type="PANTHER" id="PTHR19932:SF10">
    <property type="entry name" value="WD REPEAT AND HMG-BOX DNA-BINDING PROTEIN 1"/>
    <property type="match status" value="1"/>
</dbReference>
<dbReference type="GO" id="GO:0000428">
    <property type="term" value="C:DNA-directed RNA polymerase complex"/>
    <property type="evidence" value="ECO:0007669"/>
    <property type="project" value="UniProtKB-KW"/>
</dbReference>
<evidence type="ECO:0000256" key="1">
    <source>
        <dbReference type="SAM" id="MobiDB-lite"/>
    </source>
</evidence>
<accession>A0A9W5WTN8</accession>
<feature type="region of interest" description="Disordered" evidence="1">
    <location>
        <begin position="946"/>
        <end position="981"/>
    </location>
</feature>
<keyword evidence="4" id="KW-1185">Reference proteome</keyword>
<feature type="domain" description="WDHD1/CFT4 second beta-propeller" evidence="2">
    <location>
        <begin position="438"/>
        <end position="734"/>
    </location>
</feature>
<dbReference type="Proteomes" id="UP001057455">
    <property type="component" value="Unassembled WGS sequence"/>
</dbReference>
<dbReference type="EMBL" id="BLIY01000003">
    <property type="protein sequence ID" value="GFE53038.1"/>
    <property type="molecule type" value="Genomic_DNA"/>
</dbReference>
<dbReference type="InterPro" id="IPR036322">
    <property type="entry name" value="WD40_repeat_dom_sf"/>
</dbReference>
<dbReference type="AlphaFoldDB" id="A0A9W5WTN8"/>
<evidence type="ECO:0000313" key="4">
    <source>
        <dbReference type="Proteomes" id="UP001057455"/>
    </source>
</evidence>
<feature type="compositionally biased region" description="Polar residues" evidence="1">
    <location>
        <begin position="340"/>
        <end position="352"/>
    </location>
</feature>
<dbReference type="GO" id="GO:0043596">
    <property type="term" value="C:nuclear replication fork"/>
    <property type="evidence" value="ECO:0007669"/>
    <property type="project" value="TreeGrafter"/>
</dbReference>
<feature type="region of interest" description="Disordered" evidence="1">
    <location>
        <begin position="336"/>
        <end position="402"/>
    </location>
</feature>
<dbReference type="GO" id="GO:0003682">
    <property type="term" value="F:chromatin binding"/>
    <property type="evidence" value="ECO:0007669"/>
    <property type="project" value="TreeGrafter"/>
</dbReference>
<dbReference type="SUPFAM" id="SSF50978">
    <property type="entry name" value="WD40 repeat-like"/>
    <property type="match status" value="1"/>
</dbReference>
<protein>
    <submittedName>
        <fullName evidence="3">Probable DNA-directed RNA polymerase</fullName>
    </submittedName>
</protein>
<comment type="caution">
    <text evidence="3">The sequence shown here is derived from an EMBL/GenBank/DDBJ whole genome shotgun (WGS) entry which is preliminary data.</text>
</comment>
<dbReference type="PANTHER" id="PTHR19932">
    <property type="entry name" value="WD REPEAT AND HMG-BOX DNA BINDING PROTEIN"/>
    <property type="match status" value="1"/>
</dbReference>
<gene>
    <name evidence="3" type="ORF">BaOVIS_004420</name>
</gene>
<evidence type="ECO:0000313" key="3">
    <source>
        <dbReference type="EMBL" id="GFE53038.1"/>
    </source>
</evidence>
<feature type="compositionally biased region" description="Basic and acidic residues" evidence="1">
    <location>
        <begin position="968"/>
        <end position="978"/>
    </location>
</feature>
<feature type="compositionally biased region" description="Basic and acidic residues" evidence="1">
    <location>
        <begin position="384"/>
        <end position="402"/>
    </location>
</feature>